<keyword evidence="10" id="KW-1185">Reference proteome</keyword>
<evidence type="ECO:0000256" key="4">
    <source>
        <dbReference type="ARBA" id="ARBA00022692"/>
    </source>
</evidence>
<keyword evidence="5 7" id="KW-1133">Transmembrane helix</keyword>
<feature type="transmembrane region" description="Helical" evidence="7">
    <location>
        <begin position="125"/>
        <end position="146"/>
    </location>
</feature>
<dbReference type="FunCoup" id="A0A517SHQ4">
    <property type="interactions" value="180"/>
</dbReference>
<sequence length="224" mass="23557">MPPDVFLLPPFFDYGATLCWAVSGALVGARRGYDLVGVFILALVSSTGGGLLRDGLFLQEGTPLLLRTPEYLSLVGFATACVMIFGKRLTSLPGFQRIVVLFDALGLGAYAVVGMNLSLVKGLNIPAAMLVGMVNATGGGILRSAISGREPHLFRPGKFEAVAALVGCGVYMTLRQGLATSPTVAAWITIAVVFVVRMGSVVYGVSTSAVNSFKDEWGQDRPLP</sequence>
<evidence type="ECO:0000256" key="1">
    <source>
        <dbReference type="ARBA" id="ARBA00004651"/>
    </source>
</evidence>
<feature type="transmembrane region" description="Helical" evidence="7">
    <location>
        <begin position="6"/>
        <end position="28"/>
    </location>
</feature>
<dbReference type="EMBL" id="CP036271">
    <property type="protein sequence ID" value="QDT55645.1"/>
    <property type="molecule type" value="Genomic_DNA"/>
</dbReference>
<dbReference type="Proteomes" id="UP000315700">
    <property type="component" value="Chromosome"/>
</dbReference>
<evidence type="ECO:0000256" key="2">
    <source>
        <dbReference type="ARBA" id="ARBA00008193"/>
    </source>
</evidence>
<dbReference type="GO" id="GO:0005886">
    <property type="term" value="C:plasma membrane"/>
    <property type="evidence" value="ECO:0007669"/>
    <property type="project" value="UniProtKB-SubCell"/>
</dbReference>
<feature type="transmembrane region" description="Helical" evidence="7">
    <location>
        <begin position="35"/>
        <end position="52"/>
    </location>
</feature>
<comment type="similarity">
    <text evidence="2">Belongs to the UPF0126 family.</text>
</comment>
<dbReference type="Pfam" id="PF03458">
    <property type="entry name" value="Gly_transporter"/>
    <property type="match status" value="2"/>
</dbReference>
<feature type="transmembrane region" description="Helical" evidence="7">
    <location>
        <begin position="64"/>
        <end position="86"/>
    </location>
</feature>
<evidence type="ECO:0000256" key="7">
    <source>
        <dbReference type="SAM" id="Phobius"/>
    </source>
</evidence>
<evidence type="ECO:0000256" key="3">
    <source>
        <dbReference type="ARBA" id="ARBA00022475"/>
    </source>
</evidence>
<feature type="domain" description="Glycine transporter" evidence="8">
    <location>
        <begin position="101"/>
        <end position="175"/>
    </location>
</feature>
<comment type="subcellular location">
    <subcellularLocation>
        <location evidence="1">Cell membrane</location>
        <topology evidence="1">Multi-pass membrane protein</topology>
    </subcellularLocation>
</comment>
<dbReference type="InterPro" id="IPR005115">
    <property type="entry name" value="Gly_transporter"/>
</dbReference>
<feature type="transmembrane region" description="Helical" evidence="7">
    <location>
        <begin position="98"/>
        <end position="119"/>
    </location>
</feature>
<dbReference type="InParanoid" id="A0A517SHQ4"/>
<organism evidence="9 10">
    <name type="scientific">Caulifigura coniformis</name>
    <dbReference type="NCBI Taxonomy" id="2527983"/>
    <lineage>
        <taxon>Bacteria</taxon>
        <taxon>Pseudomonadati</taxon>
        <taxon>Planctomycetota</taxon>
        <taxon>Planctomycetia</taxon>
        <taxon>Planctomycetales</taxon>
        <taxon>Planctomycetaceae</taxon>
        <taxon>Caulifigura</taxon>
    </lineage>
</organism>
<dbReference type="AlphaFoldDB" id="A0A517SHQ4"/>
<dbReference type="RefSeq" id="WP_197453429.1">
    <property type="nucleotide sequence ID" value="NZ_CP036271.1"/>
</dbReference>
<evidence type="ECO:0000259" key="8">
    <source>
        <dbReference type="Pfam" id="PF03458"/>
    </source>
</evidence>
<feature type="domain" description="Glycine transporter" evidence="8">
    <location>
        <begin position="11"/>
        <end position="85"/>
    </location>
</feature>
<evidence type="ECO:0000313" key="10">
    <source>
        <dbReference type="Proteomes" id="UP000315700"/>
    </source>
</evidence>
<keyword evidence="4 7" id="KW-0812">Transmembrane</keyword>
<keyword evidence="3" id="KW-1003">Cell membrane</keyword>
<reference evidence="9 10" key="1">
    <citation type="submission" date="2019-02" db="EMBL/GenBank/DDBJ databases">
        <title>Deep-cultivation of Planctomycetes and their phenomic and genomic characterization uncovers novel biology.</title>
        <authorList>
            <person name="Wiegand S."/>
            <person name="Jogler M."/>
            <person name="Boedeker C."/>
            <person name="Pinto D."/>
            <person name="Vollmers J."/>
            <person name="Rivas-Marin E."/>
            <person name="Kohn T."/>
            <person name="Peeters S.H."/>
            <person name="Heuer A."/>
            <person name="Rast P."/>
            <person name="Oberbeckmann S."/>
            <person name="Bunk B."/>
            <person name="Jeske O."/>
            <person name="Meyerdierks A."/>
            <person name="Storesund J.E."/>
            <person name="Kallscheuer N."/>
            <person name="Luecker S."/>
            <person name="Lage O.M."/>
            <person name="Pohl T."/>
            <person name="Merkel B.J."/>
            <person name="Hornburger P."/>
            <person name="Mueller R.-W."/>
            <person name="Bruemmer F."/>
            <person name="Labrenz M."/>
            <person name="Spormann A.M."/>
            <person name="Op den Camp H."/>
            <person name="Overmann J."/>
            <person name="Amann R."/>
            <person name="Jetten M.S.M."/>
            <person name="Mascher T."/>
            <person name="Medema M.H."/>
            <person name="Devos D.P."/>
            <person name="Kaster A.-K."/>
            <person name="Ovreas L."/>
            <person name="Rohde M."/>
            <person name="Galperin M.Y."/>
            <person name="Jogler C."/>
        </authorList>
    </citation>
    <scope>NUCLEOTIDE SEQUENCE [LARGE SCALE GENOMIC DNA]</scope>
    <source>
        <strain evidence="9 10">Pan44</strain>
    </source>
</reference>
<feature type="transmembrane region" description="Helical" evidence="7">
    <location>
        <begin position="158"/>
        <end position="178"/>
    </location>
</feature>
<evidence type="ECO:0000256" key="6">
    <source>
        <dbReference type="ARBA" id="ARBA00023136"/>
    </source>
</evidence>
<evidence type="ECO:0000313" key="9">
    <source>
        <dbReference type="EMBL" id="QDT55645.1"/>
    </source>
</evidence>
<evidence type="ECO:0000256" key="5">
    <source>
        <dbReference type="ARBA" id="ARBA00022989"/>
    </source>
</evidence>
<keyword evidence="6 7" id="KW-0472">Membrane</keyword>
<dbReference type="PANTHER" id="PTHR30506">
    <property type="entry name" value="INNER MEMBRANE PROTEIN"/>
    <property type="match status" value="1"/>
</dbReference>
<dbReference type="PANTHER" id="PTHR30506:SF3">
    <property type="entry name" value="UPF0126 INNER MEMBRANE PROTEIN YADS-RELATED"/>
    <property type="match status" value="1"/>
</dbReference>
<protein>
    <recommendedName>
        <fullName evidence="8">Glycine transporter domain-containing protein</fullName>
    </recommendedName>
</protein>
<dbReference type="KEGG" id="ccos:Pan44_36910"/>
<accession>A0A517SHQ4</accession>
<gene>
    <name evidence="9" type="ORF">Pan44_36910</name>
</gene>
<name>A0A517SHQ4_9PLAN</name>
<proteinExistence type="inferred from homology"/>
<feature type="transmembrane region" description="Helical" evidence="7">
    <location>
        <begin position="184"/>
        <end position="205"/>
    </location>
</feature>